<keyword evidence="3" id="KW-1185">Reference proteome</keyword>
<keyword evidence="1" id="KW-0175">Coiled coil</keyword>
<evidence type="ECO:0000313" key="3">
    <source>
        <dbReference type="Proteomes" id="UP000019666"/>
    </source>
</evidence>
<dbReference type="EMBL" id="AOSK01000111">
    <property type="protein sequence ID" value="EYD74490.1"/>
    <property type="molecule type" value="Genomic_DNA"/>
</dbReference>
<feature type="coiled-coil region" evidence="1">
    <location>
        <begin position="10"/>
        <end position="37"/>
    </location>
</feature>
<dbReference type="STRING" id="442562.Rumeso_03786"/>
<organism evidence="2 3">
    <name type="scientific">Rubellimicrobium mesophilum DSM 19309</name>
    <dbReference type="NCBI Taxonomy" id="442562"/>
    <lineage>
        <taxon>Bacteria</taxon>
        <taxon>Pseudomonadati</taxon>
        <taxon>Pseudomonadota</taxon>
        <taxon>Alphaproteobacteria</taxon>
        <taxon>Rhodobacterales</taxon>
        <taxon>Roseobacteraceae</taxon>
        <taxon>Rubellimicrobium</taxon>
    </lineage>
</organism>
<reference evidence="2 3" key="1">
    <citation type="submission" date="2013-02" db="EMBL/GenBank/DDBJ databases">
        <authorList>
            <person name="Fiebig A."/>
            <person name="Goeker M."/>
            <person name="Klenk H.-P.P."/>
        </authorList>
    </citation>
    <scope>NUCLEOTIDE SEQUENCE [LARGE SCALE GENOMIC DNA]</scope>
    <source>
        <strain evidence="2 3">DSM 19309</strain>
    </source>
</reference>
<sequence length="79" mass="8540">MTDLSKATDAALAEARIKALQEACTEASRMARKWQDEADETHSAHQSELLRTWSVAAQRVADAIAALAQSSRADRGDQG</sequence>
<name>A0A017HJJ8_9RHOB</name>
<accession>A0A017HJJ8</accession>
<evidence type="ECO:0000313" key="2">
    <source>
        <dbReference type="EMBL" id="EYD74490.1"/>
    </source>
</evidence>
<evidence type="ECO:0000256" key="1">
    <source>
        <dbReference type="SAM" id="Coils"/>
    </source>
</evidence>
<protein>
    <submittedName>
        <fullName evidence="2">Uncharacterized protein</fullName>
    </submittedName>
</protein>
<proteinExistence type="predicted"/>
<dbReference type="Proteomes" id="UP000019666">
    <property type="component" value="Unassembled WGS sequence"/>
</dbReference>
<gene>
    <name evidence="2" type="ORF">Rumeso_03786</name>
</gene>
<dbReference type="RefSeq" id="WP_037282193.1">
    <property type="nucleotide sequence ID" value="NZ_KK088604.1"/>
</dbReference>
<comment type="caution">
    <text evidence="2">The sequence shown here is derived from an EMBL/GenBank/DDBJ whole genome shotgun (WGS) entry which is preliminary data.</text>
</comment>
<dbReference type="HOGENOM" id="CLU_2603870_0_0_5"/>
<dbReference type="AlphaFoldDB" id="A0A017HJJ8"/>